<evidence type="ECO:0000256" key="4">
    <source>
        <dbReference type="ARBA" id="ARBA00023163"/>
    </source>
</evidence>
<organism evidence="7 8">
    <name type="scientific">Tessaracoccus antarcticus</name>
    <dbReference type="NCBI Taxonomy" id="2479848"/>
    <lineage>
        <taxon>Bacteria</taxon>
        <taxon>Bacillati</taxon>
        <taxon>Actinomycetota</taxon>
        <taxon>Actinomycetes</taxon>
        <taxon>Propionibacteriales</taxon>
        <taxon>Propionibacteriaceae</taxon>
        <taxon>Tessaracoccus</taxon>
    </lineage>
</organism>
<dbReference type="PANTHER" id="PTHR47506">
    <property type="entry name" value="TRANSCRIPTIONAL REGULATORY PROTEIN"/>
    <property type="match status" value="1"/>
</dbReference>
<dbReference type="AlphaFoldDB" id="A0A3M0GB38"/>
<keyword evidence="4" id="KW-0804">Transcription</keyword>
<evidence type="ECO:0000256" key="2">
    <source>
        <dbReference type="ARBA" id="ARBA00023015"/>
    </source>
</evidence>
<evidence type="ECO:0000313" key="7">
    <source>
        <dbReference type="EMBL" id="RMB58793.1"/>
    </source>
</evidence>
<keyword evidence="8" id="KW-1185">Reference proteome</keyword>
<dbReference type="SUPFAM" id="SSF48498">
    <property type="entry name" value="Tetracyclin repressor-like, C-terminal domain"/>
    <property type="match status" value="1"/>
</dbReference>
<dbReference type="InterPro" id="IPR039538">
    <property type="entry name" value="BetI_C"/>
</dbReference>
<comment type="caution">
    <text evidence="7">The sequence shown here is derived from an EMBL/GenBank/DDBJ whole genome shotgun (WGS) entry which is preliminary data.</text>
</comment>
<accession>A0A3M0GB38</accession>
<proteinExistence type="predicted"/>
<dbReference type="RefSeq" id="WP_121901914.1">
    <property type="nucleotide sequence ID" value="NZ_REFW01000003.1"/>
</dbReference>
<feature type="DNA-binding region" description="H-T-H motif" evidence="5">
    <location>
        <begin position="25"/>
        <end position="44"/>
    </location>
</feature>
<sequence length="188" mass="20031">MSARIAEFADVALGIVAREGLPALSFRAVAAESGWSLGAVQKAFASKEELLHAALDRAQAQVNSSVSAEPAKPTLERWLVGLILATLPLDAQRRAAVVVGVAFADRAPFDDRIAEAIRTSDEGIRAQLVRLFAWRRAEGELVARLDDEALARLVLAFSAGLAAQLLYDPQPAQDVEKLVADVIGAALH</sequence>
<evidence type="ECO:0000313" key="8">
    <source>
        <dbReference type="Proteomes" id="UP000275256"/>
    </source>
</evidence>
<reference evidence="7 8" key="1">
    <citation type="submission" date="2018-10" db="EMBL/GenBank/DDBJ databases">
        <title>Tessaracoccus antarcticuss sp. nov., isolated from sediment.</title>
        <authorList>
            <person name="Zhou L.Y."/>
            <person name="Du Z.J."/>
        </authorList>
    </citation>
    <scope>NUCLEOTIDE SEQUENCE [LARGE SCALE GENOMIC DNA]</scope>
    <source>
        <strain evidence="7 8">JDX10</strain>
    </source>
</reference>
<keyword evidence="2" id="KW-0805">Transcription regulation</keyword>
<dbReference type="Pfam" id="PF13977">
    <property type="entry name" value="TetR_C_6"/>
    <property type="match status" value="1"/>
</dbReference>
<dbReference type="PANTHER" id="PTHR47506:SF6">
    <property type="entry name" value="HTH-TYPE TRANSCRIPTIONAL REPRESSOR NEMR"/>
    <property type="match status" value="1"/>
</dbReference>
<gene>
    <name evidence="7" type="ORF">EAX62_11740</name>
</gene>
<evidence type="ECO:0000259" key="6">
    <source>
        <dbReference type="PROSITE" id="PS50977"/>
    </source>
</evidence>
<keyword evidence="1" id="KW-0678">Repressor</keyword>
<evidence type="ECO:0000256" key="5">
    <source>
        <dbReference type="PROSITE-ProRule" id="PRU00335"/>
    </source>
</evidence>
<keyword evidence="3 5" id="KW-0238">DNA-binding</keyword>
<dbReference type="EMBL" id="REFW01000003">
    <property type="protein sequence ID" value="RMB58793.1"/>
    <property type="molecule type" value="Genomic_DNA"/>
</dbReference>
<dbReference type="InterPro" id="IPR009057">
    <property type="entry name" value="Homeodomain-like_sf"/>
</dbReference>
<evidence type="ECO:0000256" key="3">
    <source>
        <dbReference type="ARBA" id="ARBA00023125"/>
    </source>
</evidence>
<dbReference type="PROSITE" id="PS50977">
    <property type="entry name" value="HTH_TETR_2"/>
    <property type="match status" value="1"/>
</dbReference>
<protein>
    <submittedName>
        <fullName evidence="7">TetR/AcrR family transcriptional regulator</fullName>
    </submittedName>
</protein>
<feature type="domain" description="HTH tetR-type" evidence="6">
    <location>
        <begin position="2"/>
        <end position="62"/>
    </location>
</feature>
<evidence type="ECO:0000256" key="1">
    <source>
        <dbReference type="ARBA" id="ARBA00022491"/>
    </source>
</evidence>
<dbReference type="Gene3D" id="1.10.357.10">
    <property type="entry name" value="Tetracycline Repressor, domain 2"/>
    <property type="match status" value="1"/>
</dbReference>
<dbReference type="InterPro" id="IPR036271">
    <property type="entry name" value="Tet_transcr_reg_TetR-rel_C_sf"/>
</dbReference>
<dbReference type="SUPFAM" id="SSF46689">
    <property type="entry name" value="Homeodomain-like"/>
    <property type="match status" value="1"/>
</dbReference>
<name>A0A3M0GB38_9ACTN</name>
<dbReference type="InterPro" id="IPR001647">
    <property type="entry name" value="HTH_TetR"/>
</dbReference>
<dbReference type="OrthoDB" id="9816296at2"/>
<dbReference type="GO" id="GO:0003677">
    <property type="term" value="F:DNA binding"/>
    <property type="evidence" value="ECO:0007669"/>
    <property type="project" value="UniProtKB-UniRule"/>
</dbReference>
<dbReference type="Proteomes" id="UP000275256">
    <property type="component" value="Unassembled WGS sequence"/>
</dbReference>
<dbReference type="Pfam" id="PF00440">
    <property type="entry name" value="TetR_N"/>
    <property type="match status" value="1"/>
</dbReference>